<evidence type="ECO:0000313" key="9">
    <source>
        <dbReference type="EMBL" id="GFY99108.1"/>
    </source>
</evidence>
<sequence length="103" mass="11641">MITPLKPSILFIVFLLVIHGAVGDYIHYGPLHDDLMHGFPCNRLHPDRCESPQSNDYGRGCETEDQCRGGLRKDFGGGGLGQEDPINIILANMKKKWFRIFKN</sequence>
<keyword evidence="10" id="KW-1185">Reference proteome</keyword>
<feature type="signal peptide" evidence="8">
    <location>
        <begin position="1"/>
        <end position="23"/>
    </location>
</feature>
<name>A0A7J0FK86_9ERIC</name>
<evidence type="ECO:0000256" key="8">
    <source>
        <dbReference type="SAM" id="SignalP"/>
    </source>
</evidence>
<evidence type="ECO:0000256" key="4">
    <source>
        <dbReference type="ARBA" id="ARBA00022702"/>
    </source>
</evidence>
<keyword evidence="4" id="KW-0372">Hormone</keyword>
<organism evidence="9 10">
    <name type="scientific">Actinidia rufa</name>
    <dbReference type="NCBI Taxonomy" id="165716"/>
    <lineage>
        <taxon>Eukaryota</taxon>
        <taxon>Viridiplantae</taxon>
        <taxon>Streptophyta</taxon>
        <taxon>Embryophyta</taxon>
        <taxon>Tracheophyta</taxon>
        <taxon>Spermatophyta</taxon>
        <taxon>Magnoliopsida</taxon>
        <taxon>eudicotyledons</taxon>
        <taxon>Gunneridae</taxon>
        <taxon>Pentapetalae</taxon>
        <taxon>asterids</taxon>
        <taxon>Ericales</taxon>
        <taxon>Actinidiaceae</taxon>
        <taxon>Actinidia</taxon>
    </lineage>
</organism>
<reference evidence="9 10" key="1">
    <citation type="submission" date="2019-07" db="EMBL/GenBank/DDBJ databases">
        <title>De Novo Assembly of kiwifruit Actinidia rufa.</title>
        <authorList>
            <person name="Sugita-Konishi S."/>
            <person name="Sato K."/>
            <person name="Mori E."/>
            <person name="Abe Y."/>
            <person name="Kisaki G."/>
            <person name="Hamano K."/>
            <person name="Suezawa K."/>
            <person name="Otani M."/>
            <person name="Fukuda T."/>
            <person name="Manabe T."/>
            <person name="Gomi K."/>
            <person name="Tabuchi M."/>
            <person name="Akimitsu K."/>
            <person name="Kataoka I."/>
        </authorList>
    </citation>
    <scope>NUCLEOTIDE SEQUENCE [LARGE SCALE GENOMIC DNA]</scope>
    <source>
        <strain evidence="10">cv. Fuchu</strain>
    </source>
</reference>
<dbReference type="Proteomes" id="UP000585474">
    <property type="component" value="Unassembled WGS sequence"/>
</dbReference>
<comment type="caution">
    <text evidence="9">The sequence shown here is derived from an EMBL/GenBank/DDBJ whole genome shotgun (WGS) entry which is preliminary data.</text>
</comment>
<keyword evidence="6" id="KW-1015">Disulfide bond</keyword>
<comment type="similarity">
    <text evidence="2">Belongs to the plant rapid alkalinization factor (RALF) family.</text>
</comment>
<evidence type="ECO:0000256" key="3">
    <source>
        <dbReference type="ARBA" id="ARBA00022525"/>
    </source>
</evidence>
<dbReference type="GO" id="GO:0005179">
    <property type="term" value="F:hormone activity"/>
    <property type="evidence" value="ECO:0007669"/>
    <property type="project" value="UniProtKB-KW"/>
</dbReference>
<dbReference type="InterPro" id="IPR008801">
    <property type="entry name" value="RALF"/>
</dbReference>
<dbReference type="EMBL" id="BJWL01000013">
    <property type="protein sequence ID" value="GFY99108.1"/>
    <property type="molecule type" value="Genomic_DNA"/>
</dbReference>
<proteinExistence type="inferred from homology"/>
<comment type="function">
    <text evidence="7">Cell signaling peptide that may regulate plant stress, growth, and development. Mediates a rapid alkalinization of extracellular space by mediating a transient increase in the cytoplasmic Ca(2+) concentration leading to a calcium-dependent signaling events through a cell surface receptor and a concomitant activation of some intracellular mitogen-activated protein kinases.</text>
</comment>
<protein>
    <submittedName>
        <fullName evidence="9">Uncharacterized protein</fullName>
    </submittedName>
</protein>
<keyword evidence="5 8" id="KW-0732">Signal</keyword>
<evidence type="ECO:0000256" key="5">
    <source>
        <dbReference type="ARBA" id="ARBA00022729"/>
    </source>
</evidence>
<dbReference type="AlphaFoldDB" id="A0A7J0FK86"/>
<dbReference type="PANTHER" id="PTHR34270">
    <property type="entry name" value="PROTEIN RALF-LIKE 15-RELATED"/>
    <property type="match status" value="1"/>
</dbReference>
<feature type="chain" id="PRO_5029657722" evidence="8">
    <location>
        <begin position="24"/>
        <end position="103"/>
    </location>
</feature>
<evidence type="ECO:0000313" key="10">
    <source>
        <dbReference type="Proteomes" id="UP000585474"/>
    </source>
</evidence>
<comment type="subcellular location">
    <subcellularLocation>
        <location evidence="1">Secreted</location>
    </subcellularLocation>
</comment>
<evidence type="ECO:0000256" key="2">
    <source>
        <dbReference type="ARBA" id="ARBA00009178"/>
    </source>
</evidence>
<evidence type="ECO:0000256" key="6">
    <source>
        <dbReference type="ARBA" id="ARBA00023157"/>
    </source>
</evidence>
<keyword evidence="3" id="KW-0964">Secreted</keyword>
<evidence type="ECO:0000256" key="7">
    <source>
        <dbReference type="ARBA" id="ARBA00037228"/>
    </source>
</evidence>
<gene>
    <name evidence="9" type="ORF">Acr_13g0005090</name>
</gene>
<dbReference type="Pfam" id="PF05498">
    <property type="entry name" value="RALF"/>
    <property type="match status" value="1"/>
</dbReference>
<evidence type="ECO:0000256" key="1">
    <source>
        <dbReference type="ARBA" id="ARBA00004613"/>
    </source>
</evidence>
<dbReference type="PANTHER" id="PTHR34270:SF3">
    <property type="entry name" value="PROTEIN RALF-LIKE 16-RELATED"/>
    <property type="match status" value="1"/>
</dbReference>
<accession>A0A7J0FK86</accession>
<dbReference type="GO" id="GO:0005576">
    <property type="term" value="C:extracellular region"/>
    <property type="evidence" value="ECO:0007669"/>
    <property type="project" value="UniProtKB-SubCell"/>
</dbReference>